<keyword evidence="4" id="KW-0804">Transcription</keyword>
<dbReference type="PROSITE" id="PS50931">
    <property type="entry name" value="HTH_LYSR"/>
    <property type="match status" value="1"/>
</dbReference>
<keyword evidence="3" id="KW-0238">DNA-binding</keyword>
<evidence type="ECO:0000256" key="2">
    <source>
        <dbReference type="ARBA" id="ARBA00023015"/>
    </source>
</evidence>
<evidence type="ECO:0000313" key="6">
    <source>
        <dbReference type="EMBL" id="GLI03200.1"/>
    </source>
</evidence>
<dbReference type="Proteomes" id="UP001144280">
    <property type="component" value="Unassembled WGS sequence"/>
</dbReference>
<protein>
    <submittedName>
        <fullName evidence="6">LysR family transcriptional regulator</fullName>
    </submittedName>
</protein>
<keyword evidence="7" id="KW-1185">Reference proteome</keyword>
<dbReference type="PANTHER" id="PTHR30346">
    <property type="entry name" value="TRANSCRIPTIONAL DUAL REGULATOR HCAR-RELATED"/>
    <property type="match status" value="1"/>
</dbReference>
<dbReference type="InterPro" id="IPR036388">
    <property type="entry name" value="WH-like_DNA-bd_sf"/>
</dbReference>
<dbReference type="SUPFAM" id="SSF53850">
    <property type="entry name" value="Periplasmic binding protein-like II"/>
    <property type="match status" value="1"/>
</dbReference>
<comment type="caution">
    <text evidence="6">The sequence shown here is derived from an EMBL/GenBank/DDBJ whole genome shotgun (WGS) entry which is preliminary data.</text>
</comment>
<evidence type="ECO:0000313" key="7">
    <source>
        <dbReference type="Proteomes" id="UP001144280"/>
    </source>
</evidence>
<evidence type="ECO:0000256" key="1">
    <source>
        <dbReference type="ARBA" id="ARBA00009437"/>
    </source>
</evidence>
<dbReference type="Gene3D" id="3.40.190.10">
    <property type="entry name" value="Periplasmic binding protein-like II"/>
    <property type="match status" value="2"/>
</dbReference>
<evidence type="ECO:0000259" key="5">
    <source>
        <dbReference type="PROSITE" id="PS50931"/>
    </source>
</evidence>
<dbReference type="PANTHER" id="PTHR30346:SF30">
    <property type="entry name" value="SMALL NEUTRAL PROTEASE REGULATORY PROTEIN"/>
    <property type="match status" value="1"/>
</dbReference>
<proteinExistence type="inferred from homology"/>
<keyword evidence="2" id="KW-0805">Transcription regulation</keyword>
<dbReference type="RefSeq" id="WP_281905217.1">
    <property type="nucleotide sequence ID" value="NZ_BSDI01000078.1"/>
</dbReference>
<accession>A0ABQ5RB33</accession>
<dbReference type="InterPro" id="IPR000847">
    <property type="entry name" value="LysR_HTH_N"/>
</dbReference>
<sequence length="318" mass="33898">MDLEIRHLRVVAAIAEAGSISRAAAALGYTQPALTAQLQRIERALGAPLFERDGSGARLTTLGGIVLSHATGILTLYGDLLRDVRQRGPADTALDAVRLGSIPGPLTALMMTAARTLFPRADVALHVADTAEELIDLLAGGRLEFGLGVDYPGFELALPPELGEAELTLEPIFVLLPESHPLAGHDKVPLHALADEQWLAGEGKDVRMRAQFRAACRRAGFTPRRVQRMSGELVFPLIGQGHGVALAHALTPARAGVVVRPLAGDPMWVRQRLIWPARGPLAPHAPRLRDALVAAYLASRRAPLTDNAGIHPDDGGRS</sequence>
<feature type="domain" description="HTH lysR-type" evidence="5">
    <location>
        <begin position="1"/>
        <end position="60"/>
    </location>
</feature>
<dbReference type="Gene3D" id="1.10.10.10">
    <property type="entry name" value="Winged helix-like DNA-binding domain superfamily/Winged helix DNA-binding domain"/>
    <property type="match status" value="1"/>
</dbReference>
<dbReference type="Pfam" id="PF03466">
    <property type="entry name" value="LysR_substrate"/>
    <property type="match status" value="1"/>
</dbReference>
<gene>
    <name evidence="6" type="ORF">Pa4123_84780</name>
</gene>
<dbReference type="Pfam" id="PF00126">
    <property type="entry name" value="HTH_1"/>
    <property type="match status" value="1"/>
</dbReference>
<dbReference type="PRINTS" id="PR00039">
    <property type="entry name" value="HTHLYSR"/>
</dbReference>
<comment type="similarity">
    <text evidence="1">Belongs to the LysR transcriptional regulatory family.</text>
</comment>
<dbReference type="EMBL" id="BSDI01000078">
    <property type="protein sequence ID" value="GLI03200.1"/>
    <property type="molecule type" value="Genomic_DNA"/>
</dbReference>
<evidence type="ECO:0000256" key="4">
    <source>
        <dbReference type="ARBA" id="ARBA00023163"/>
    </source>
</evidence>
<dbReference type="InterPro" id="IPR005119">
    <property type="entry name" value="LysR_subst-bd"/>
</dbReference>
<name>A0ABQ5RB33_9ACTN</name>
<dbReference type="InterPro" id="IPR036390">
    <property type="entry name" value="WH_DNA-bd_sf"/>
</dbReference>
<reference evidence="6" key="1">
    <citation type="submission" date="2022-12" db="EMBL/GenBank/DDBJ databases">
        <title>New Phytohabitans aurantiacus sp. RD004123 nov., an actinomycete isolated from soil.</title>
        <authorList>
            <person name="Triningsih D.W."/>
            <person name="Harunari E."/>
            <person name="Igarashi Y."/>
        </authorList>
    </citation>
    <scope>NUCLEOTIDE SEQUENCE</scope>
    <source>
        <strain evidence="6">RD004123</strain>
    </source>
</reference>
<dbReference type="SUPFAM" id="SSF46785">
    <property type="entry name" value="Winged helix' DNA-binding domain"/>
    <property type="match status" value="1"/>
</dbReference>
<organism evidence="6 7">
    <name type="scientific">Phytohabitans aurantiacus</name>
    <dbReference type="NCBI Taxonomy" id="3016789"/>
    <lineage>
        <taxon>Bacteria</taxon>
        <taxon>Bacillati</taxon>
        <taxon>Actinomycetota</taxon>
        <taxon>Actinomycetes</taxon>
        <taxon>Micromonosporales</taxon>
        <taxon>Micromonosporaceae</taxon>
    </lineage>
</organism>
<evidence type="ECO:0000256" key="3">
    <source>
        <dbReference type="ARBA" id="ARBA00023125"/>
    </source>
</evidence>